<dbReference type="RefSeq" id="WP_133591405.1">
    <property type="nucleotide sequence ID" value="NZ_CP037953.1"/>
</dbReference>
<dbReference type="Proteomes" id="UP000295375">
    <property type="component" value="Unassembled WGS sequence"/>
</dbReference>
<dbReference type="AlphaFoldDB" id="A0A4R6UNI1"/>
<gene>
    <name evidence="2" type="ORF">EV696_11197</name>
</gene>
<comment type="caution">
    <text evidence="2">The sequence shown here is derived from an EMBL/GenBank/DDBJ whole genome shotgun (WGS) entry which is preliminary data.</text>
</comment>
<accession>A0A4R6UNI1</accession>
<evidence type="ECO:0000313" key="2">
    <source>
        <dbReference type="EMBL" id="TDQ47169.1"/>
    </source>
</evidence>
<sequence>MKAFGWLLLAVALAGAGLHMLGIPEPLPLYQTGTQAEPIIDAYATPIAPTATAESEAFSRKIQPAIEPEKVDEQEPSYTPEQALAMMQHSTEHGDARQPQLMQREAVEQRASAEQLADAESYAAYEQRQTKAVIASYAAILDQLPLLWEKVNQGANDPRITPAQYREALEALEQLELMRGRLEAEHPELLRAATREPLLSSTSEEGSP</sequence>
<proteinExistence type="predicted"/>
<protein>
    <submittedName>
        <fullName evidence="2">Uncharacterized protein</fullName>
    </submittedName>
</protein>
<keyword evidence="3" id="KW-1185">Reference proteome</keyword>
<evidence type="ECO:0000256" key="1">
    <source>
        <dbReference type="SAM" id="MobiDB-lite"/>
    </source>
</evidence>
<feature type="compositionally biased region" description="Polar residues" evidence="1">
    <location>
        <begin position="199"/>
        <end position="208"/>
    </location>
</feature>
<feature type="region of interest" description="Disordered" evidence="1">
    <location>
        <begin position="188"/>
        <end position="208"/>
    </location>
</feature>
<evidence type="ECO:0000313" key="3">
    <source>
        <dbReference type="Proteomes" id="UP000295375"/>
    </source>
</evidence>
<name>A0A4R6UNI1_9GAMM</name>
<dbReference type="EMBL" id="SNYM01000011">
    <property type="protein sequence ID" value="TDQ47169.1"/>
    <property type="molecule type" value="Genomic_DNA"/>
</dbReference>
<reference evidence="2 3" key="1">
    <citation type="submission" date="2019-03" db="EMBL/GenBank/DDBJ databases">
        <title>Genomic Encyclopedia of Type Strains, Phase IV (KMG-IV): sequencing the most valuable type-strain genomes for metagenomic binning, comparative biology and taxonomic classification.</title>
        <authorList>
            <person name="Goeker M."/>
        </authorList>
    </citation>
    <scope>NUCLEOTIDE SEQUENCE [LARGE SCALE GENOMIC DNA]</scope>
    <source>
        <strain evidence="2 3">DSM 103792</strain>
    </source>
</reference>
<organism evidence="2 3">
    <name type="scientific">Permianibacter aggregans</name>
    <dbReference type="NCBI Taxonomy" id="1510150"/>
    <lineage>
        <taxon>Bacteria</taxon>
        <taxon>Pseudomonadati</taxon>
        <taxon>Pseudomonadota</taxon>
        <taxon>Gammaproteobacteria</taxon>
        <taxon>Pseudomonadales</taxon>
        <taxon>Pseudomonadaceae</taxon>
        <taxon>Permianibacter</taxon>
    </lineage>
</organism>